<organism evidence="2 3">
    <name type="scientific">Euplotes crassus</name>
    <dbReference type="NCBI Taxonomy" id="5936"/>
    <lineage>
        <taxon>Eukaryota</taxon>
        <taxon>Sar</taxon>
        <taxon>Alveolata</taxon>
        <taxon>Ciliophora</taxon>
        <taxon>Intramacronucleata</taxon>
        <taxon>Spirotrichea</taxon>
        <taxon>Hypotrichia</taxon>
        <taxon>Euplotida</taxon>
        <taxon>Euplotidae</taxon>
        <taxon>Moneuplotes</taxon>
    </lineage>
</organism>
<accession>A0AAD2D285</accession>
<reference evidence="2" key="1">
    <citation type="submission" date="2023-07" db="EMBL/GenBank/DDBJ databases">
        <authorList>
            <consortium name="AG Swart"/>
            <person name="Singh M."/>
            <person name="Singh A."/>
            <person name="Seah K."/>
            <person name="Emmerich C."/>
        </authorList>
    </citation>
    <scope>NUCLEOTIDE SEQUENCE</scope>
    <source>
        <strain evidence="2">DP1</strain>
    </source>
</reference>
<gene>
    <name evidence="2" type="ORF">ECRASSUSDP1_LOCUS18822</name>
</gene>
<protein>
    <submittedName>
        <fullName evidence="2">Uncharacterized protein</fullName>
    </submittedName>
</protein>
<sequence length="263" mass="29160">MGCGSSTGADSKICLRKTKLFAVDEFFGEVQGLCEELYTIQDLIKSAEDKLLYDTDFHHADGANAKHAIAGIVFRVASLGNLDNFDKFVNITDKQPFISLEASSAPSETISSINAANDYINSVFLAKDRIEPLADKAKTFIEKAPEIPSKAKDEIAKAKDLDILEKVKSLKNTKCNVKEIARLPTVLFNFKDCVMKAITNIQSSIKELNSKKSKLNSISMICKNKRLTTPMTCYQECGDPISKTEKKPASKSKKKLMKKTKYI</sequence>
<keyword evidence="3" id="KW-1185">Reference proteome</keyword>
<proteinExistence type="predicted"/>
<evidence type="ECO:0000313" key="3">
    <source>
        <dbReference type="Proteomes" id="UP001295684"/>
    </source>
</evidence>
<evidence type="ECO:0000256" key="1">
    <source>
        <dbReference type="SAM" id="MobiDB-lite"/>
    </source>
</evidence>
<dbReference type="Proteomes" id="UP001295684">
    <property type="component" value="Unassembled WGS sequence"/>
</dbReference>
<evidence type="ECO:0000313" key="2">
    <source>
        <dbReference type="EMBL" id="CAI2377436.1"/>
    </source>
</evidence>
<comment type="caution">
    <text evidence="2">The sequence shown here is derived from an EMBL/GenBank/DDBJ whole genome shotgun (WGS) entry which is preliminary data.</text>
</comment>
<dbReference type="AlphaFoldDB" id="A0AAD2D285"/>
<name>A0AAD2D285_EUPCR</name>
<feature type="region of interest" description="Disordered" evidence="1">
    <location>
        <begin position="242"/>
        <end position="263"/>
    </location>
</feature>
<dbReference type="EMBL" id="CAMPGE010019077">
    <property type="protein sequence ID" value="CAI2377436.1"/>
    <property type="molecule type" value="Genomic_DNA"/>
</dbReference>
<feature type="compositionally biased region" description="Basic residues" evidence="1">
    <location>
        <begin position="249"/>
        <end position="263"/>
    </location>
</feature>